<dbReference type="InterPro" id="IPR015919">
    <property type="entry name" value="Cadherin-like_sf"/>
</dbReference>
<dbReference type="InterPro" id="IPR013783">
    <property type="entry name" value="Ig-like_fold"/>
</dbReference>
<dbReference type="EMBL" id="JAGQLL010000058">
    <property type="protein sequence ID" value="MCA9380423.1"/>
    <property type="molecule type" value="Genomic_DNA"/>
</dbReference>
<protein>
    <recommendedName>
        <fullName evidence="2">Dystroglycan-type cadherin-like domain-containing protein</fullName>
    </recommendedName>
</protein>
<dbReference type="InterPro" id="IPR006644">
    <property type="entry name" value="Cadg"/>
</dbReference>
<feature type="domain" description="Dystroglycan-type cadherin-like" evidence="2">
    <location>
        <begin position="150"/>
        <end position="239"/>
    </location>
</feature>
<dbReference type="Pfam" id="PF05345">
    <property type="entry name" value="He_PIG"/>
    <property type="match status" value="1"/>
</dbReference>
<evidence type="ECO:0000256" key="1">
    <source>
        <dbReference type="SAM" id="Phobius"/>
    </source>
</evidence>
<feature type="transmembrane region" description="Helical" evidence="1">
    <location>
        <begin position="455"/>
        <end position="477"/>
    </location>
</feature>
<dbReference type="SMART" id="SM00736">
    <property type="entry name" value="CADG"/>
    <property type="match status" value="1"/>
</dbReference>
<dbReference type="Proteomes" id="UP000745577">
    <property type="component" value="Unassembled WGS sequence"/>
</dbReference>
<keyword evidence="1" id="KW-0812">Transmembrane</keyword>
<evidence type="ECO:0000259" key="2">
    <source>
        <dbReference type="SMART" id="SM00736"/>
    </source>
</evidence>
<dbReference type="AlphaFoldDB" id="A0A955IBS8"/>
<keyword evidence="1" id="KW-0472">Membrane</keyword>
<dbReference type="Gene3D" id="2.60.40.10">
    <property type="entry name" value="Immunoglobulins"/>
    <property type="match status" value="1"/>
</dbReference>
<evidence type="ECO:0000313" key="4">
    <source>
        <dbReference type="Proteomes" id="UP000745577"/>
    </source>
</evidence>
<organism evidence="3 4">
    <name type="scientific">Candidatus Dojkabacteria bacterium</name>
    <dbReference type="NCBI Taxonomy" id="2099670"/>
    <lineage>
        <taxon>Bacteria</taxon>
        <taxon>Candidatus Dojkabacteria</taxon>
    </lineage>
</organism>
<name>A0A955IBS8_9BACT</name>
<dbReference type="SUPFAM" id="SSF49313">
    <property type="entry name" value="Cadherin-like"/>
    <property type="match status" value="1"/>
</dbReference>
<gene>
    <name evidence="3" type="ORF">KC675_04560</name>
</gene>
<evidence type="ECO:0000313" key="3">
    <source>
        <dbReference type="EMBL" id="MCA9380423.1"/>
    </source>
</evidence>
<dbReference type="GO" id="GO:0016020">
    <property type="term" value="C:membrane"/>
    <property type="evidence" value="ECO:0007669"/>
    <property type="project" value="InterPro"/>
</dbReference>
<comment type="caution">
    <text evidence="3">The sequence shown here is derived from an EMBL/GenBank/DDBJ whole genome shotgun (WGS) entry which is preliminary data.</text>
</comment>
<keyword evidence="1" id="KW-1133">Transmembrane helix</keyword>
<proteinExistence type="predicted"/>
<reference evidence="3" key="1">
    <citation type="submission" date="2020-04" db="EMBL/GenBank/DDBJ databases">
        <authorList>
            <person name="Zhang T."/>
        </authorList>
    </citation>
    <scope>NUCLEOTIDE SEQUENCE</scope>
    <source>
        <strain evidence="3">HKST-UBA15</strain>
    </source>
</reference>
<dbReference type="GO" id="GO:0005509">
    <property type="term" value="F:calcium ion binding"/>
    <property type="evidence" value="ECO:0007669"/>
    <property type="project" value="InterPro"/>
</dbReference>
<sequence>MITKFRNFIFIIVLLSLGGGIVSAQSADEVILQKPTEGTTISDTYEIEWKIVDADIENPAYFIDVFNLACTQNGGNLGRITNSDADIENNIYTYSWDTNSGNLANSLQNGGNYCMRVCGILADGGSVYSKCDKKSFVFSSETSGTNNQPKITPAKEGFNVTINEIFSYKVEASDPDGDELKYSFLNAPDFLQIDSKSGQISGKPTEVGDIRFIVKVDDSKGGIATEEFILNIQLTNTAKEVVFEFPKSDSTVTPENNIIKWKVKDGIIVRTITLSFSPDKAEWTEITKQDRDLGQYTWNINDIDDGEYYLKVLLVDENNKLYEIITDKFNISSKGAVSETEISDLNPEEGSTVDINRPVIRAVFKTPEGVTIDPEDVKFTLNERIDLTLCDITASSINCEIVSELSNDTYTAFIELSDSNGMTLVKEWKFTVNTSGVPSDQSEDTAGSSGSSMQLILIIFAVGFLLIALPWSMYLILKKRKNKKIETTKLPDNNVIHPITPLPSEPTQPVIGTQGLEMNEPQAMMANDSEQSQNPQTYEPVINIENTSVTPGSVYNPVIPADNTPSQADSVQVAPVNGISSIPSDISNQSSDIVPATGTPVVQPNVAQNTYPTDPKVMPTQGLPLQKSNIIPQQEVINSNGVTIPNYNDPGFDKPITTEQPAMYQQDEIPEWLTKDIEDTSTKVPSPTTTLDDIVTKTEILQGSKVYDPYGLALKADETEEPSSAN</sequence>
<reference evidence="3" key="2">
    <citation type="journal article" date="2021" name="Microbiome">
        <title>Successional dynamics and alternative stable states in a saline activated sludge microbial community over 9 years.</title>
        <authorList>
            <person name="Wang Y."/>
            <person name="Ye J."/>
            <person name="Ju F."/>
            <person name="Liu L."/>
            <person name="Boyd J.A."/>
            <person name="Deng Y."/>
            <person name="Parks D.H."/>
            <person name="Jiang X."/>
            <person name="Yin X."/>
            <person name="Woodcroft B.J."/>
            <person name="Tyson G.W."/>
            <person name="Hugenholtz P."/>
            <person name="Polz M.F."/>
            <person name="Zhang T."/>
        </authorList>
    </citation>
    <scope>NUCLEOTIDE SEQUENCE</scope>
    <source>
        <strain evidence="3">HKST-UBA15</strain>
    </source>
</reference>
<accession>A0A955IBS8</accession>